<evidence type="ECO:0000313" key="1">
    <source>
        <dbReference type="EMBL" id="WPC75342.1"/>
    </source>
</evidence>
<evidence type="ECO:0000313" key="2">
    <source>
        <dbReference type="Proteomes" id="UP001304071"/>
    </source>
</evidence>
<name>A0ABZ0QFS4_9VIBR</name>
<organism evidence="1 2">
    <name type="scientific">Vibrio porteresiae DSM 19223</name>
    <dbReference type="NCBI Taxonomy" id="1123496"/>
    <lineage>
        <taxon>Bacteria</taxon>
        <taxon>Pseudomonadati</taxon>
        <taxon>Pseudomonadota</taxon>
        <taxon>Gammaproteobacteria</taxon>
        <taxon>Vibrionales</taxon>
        <taxon>Vibrionaceae</taxon>
        <taxon>Vibrio</taxon>
    </lineage>
</organism>
<dbReference type="Proteomes" id="UP001304071">
    <property type="component" value="Chromosome 1"/>
</dbReference>
<sequence length="41" mass="4613">MNVPVIQGFRAPYLSNFHPFRSALSYTEFRLSLAHGSLSSN</sequence>
<dbReference type="EMBL" id="CP138203">
    <property type="protein sequence ID" value="WPC75342.1"/>
    <property type="molecule type" value="Genomic_DNA"/>
</dbReference>
<proteinExistence type="predicted"/>
<protein>
    <submittedName>
        <fullName evidence="1">Uncharacterized protein</fullName>
    </submittedName>
</protein>
<keyword evidence="2" id="KW-1185">Reference proteome</keyword>
<dbReference type="RefSeq" id="WP_261896331.1">
    <property type="nucleotide sequence ID" value="NZ_AP024895.1"/>
</dbReference>
<gene>
    <name evidence="1" type="ORF">R8Z52_10685</name>
</gene>
<accession>A0ABZ0QFS4</accession>
<reference evidence="1 2" key="1">
    <citation type="submission" date="2023-11" db="EMBL/GenBank/DDBJ databases">
        <title>Plant-associative lifestyle of Vibrio porteresiae and its evolutionary dynamics.</title>
        <authorList>
            <person name="Rameshkumar N."/>
            <person name="Kirti K."/>
        </authorList>
    </citation>
    <scope>NUCLEOTIDE SEQUENCE [LARGE SCALE GENOMIC DNA]</scope>
    <source>
        <strain evidence="1 2">MSSRF30</strain>
    </source>
</reference>